<keyword evidence="2" id="KW-1185">Reference proteome</keyword>
<accession>A0ABY0WPX9</accession>
<reference evidence="1 2" key="1">
    <citation type="submission" date="2016-10" db="EMBL/GenBank/DDBJ databases">
        <authorList>
            <person name="Varghese N."/>
            <person name="Submissions S."/>
        </authorList>
    </citation>
    <scope>NUCLEOTIDE SEQUENCE [LARGE SCALE GENOMIC DNA]</scope>
    <source>
        <strain evidence="1 2">BS2771</strain>
    </source>
</reference>
<gene>
    <name evidence="1" type="ORF">SAMN04490181_5605</name>
</gene>
<sequence>MLAKVVNDNAGNLTPRIALRFFASKLAPTGMRVCSGAGQERLPILPRNGSDPLRNITCVPPPVGASLLAKVVNDNAGNLTPRIALRFFASKLAPTGMRVCSGSGLERLPILPRNGSDPLRNITCAPPL</sequence>
<evidence type="ECO:0000313" key="1">
    <source>
        <dbReference type="EMBL" id="SDV13076.1"/>
    </source>
</evidence>
<proteinExistence type="predicted"/>
<dbReference type="Proteomes" id="UP000199620">
    <property type="component" value="Chromosome I"/>
</dbReference>
<name>A0ABY0WPX9_9PSED</name>
<protein>
    <submittedName>
        <fullName evidence="1">Uncharacterized protein</fullName>
    </submittedName>
</protein>
<dbReference type="EMBL" id="LT629800">
    <property type="protein sequence ID" value="SDV13076.1"/>
    <property type="molecule type" value="Genomic_DNA"/>
</dbReference>
<organism evidence="1 2">
    <name type="scientific">Pseudomonas brenneri</name>
    <dbReference type="NCBI Taxonomy" id="129817"/>
    <lineage>
        <taxon>Bacteria</taxon>
        <taxon>Pseudomonadati</taxon>
        <taxon>Pseudomonadota</taxon>
        <taxon>Gammaproteobacteria</taxon>
        <taxon>Pseudomonadales</taxon>
        <taxon>Pseudomonadaceae</taxon>
        <taxon>Pseudomonas</taxon>
    </lineage>
</organism>
<evidence type="ECO:0000313" key="2">
    <source>
        <dbReference type="Proteomes" id="UP000199620"/>
    </source>
</evidence>